<comment type="caution">
    <text evidence="1">The sequence shown here is derived from an EMBL/GenBank/DDBJ whole genome shotgun (WGS) entry which is preliminary data.</text>
</comment>
<proteinExistence type="predicted"/>
<organism evidence="1 2">
    <name type="scientific">Vaccinium darrowii</name>
    <dbReference type="NCBI Taxonomy" id="229202"/>
    <lineage>
        <taxon>Eukaryota</taxon>
        <taxon>Viridiplantae</taxon>
        <taxon>Streptophyta</taxon>
        <taxon>Embryophyta</taxon>
        <taxon>Tracheophyta</taxon>
        <taxon>Spermatophyta</taxon>
        <taxon>Magnoliopsida</taxon>
        <taxon>eudicotyledons</taxon>
        <taxon>Gunneridae</taxon>
        <taxon>Pentapetalae</taxon>
        <taxon>asterids</taxon>
        <taxon>Ericales</taxon>
        <taxon>Ericaceae</taxon>
        <taxon>Vaccinioideae</taxon>
        <taxon>Vaccinieae</taxon>
        <taxon>Vaccinium</taxon>
    </lineage>
</organism>
<dbReference type="Proteomes" id="UP000828048">
    <property type="component" value="Chromosome 8"/>
</dbReference>
<keyword evidence="2" id="KW-1185">Reference proteome</keyword>
<gene>
    <name evidence="1" type="ORF">Vadar_018387</name>
</gene>
<sequence>MEADLRKPAGEGEEEKRVESNRKEVIFLKDNLLESTKAKLCEVREENQRLKMHLIKIMKDYQTLQMQFLDIAKQEAKKSTNLSSAYKTNKELEESDELTSLSLGRTLTDPIKDKNPRKGPEDEQDCKHGLALGLHNKEAGASWPPDKGLKTMRSEENEFSQQNPVKKARVSVRIRCDTPVVSHSYFSILYSQLSLFPPF</sequence>
<accession>A0ACB7YGK8</accession>
<reference evidence="1 2" key="1">
    <citation type="journal article" date="2021" name="Hortic Res">
        <title>High-quality reference genome and annotation aids understanding of berry development for evergreen blueberry (Vaccinium darrowii).</title>
        <authorList>
            <person name="Yu J."/>
            <person name="Hulse-Kemp A.M."/>
            <person name="Babiker E."/>
            <person name="Staton M."/>
        </authorList>
    </citation>
    <scope>NUCLEOTIDE SEQUENCE [LARGE SCALE GENOMIC DNA]</scope>
    <source>
        <strain evidence="2">cv. NJ 8807/NJ 8810</strain>
        <tissue evidence="1">Young leaf</tissue>
    </source>
</reference>
<evidence type="ECO:0000313" key="1">
    <source>
        <dbReference type="EMBL" id="KAH7851925.1"/>
    </source>
</evidence>
<dbReference type="EMBL" id="CM037158">
    <property type="protein sequence ID" value="KAH7851925.1"/>
    <property type="molecule type" value="Genomic_DNA"/>
</dbReference>
<evidence type="ECO:0000313" key="2">
    <source>
        <dbReference type="Proteomes" id="UP000828048"/>
    </source>
</evidence>
<name>A0ACB7YGK8_9ERIC</name>
<protein>
    <submittedName>
        <fullName evidence="1">Uncharacterized protein</fullName>
    </submittedName>
</protein>